<dbReference type="InterPro" id="IPR041698">
    <property type="entry name" value="Methyltransf_25"/>
</dbReference>
<dbReference type="RefSeq" id="WP_394829581.1">
    <property type="nucleotide sequence ID" value="NZ_CP089984.1"/>
</dbReference>
<evidence type="ECO:0000256" key="1">
    <source>
        <dbReference type="ARBA" id="ARBA00022679"/>
    </source>
</evidence>
<dbReference type="InterPro" id="IPR029063">
    <property type="entry name" value="SAM-dependent_MTases_sf"/>
</dbReference>
<dbReference type="Pfam" id="PF13649">
    <property type="entry name" value="Methyltransf_25"/>
    <property type="match status" value="1"/>
</dbReference>
<name>A0ABZ2MBT7_9BACT</name>
<proteinExistence type="predicted"/>
<gene>
    <name evidence="3" type="ORF">LZC94_22500</name>
</gene>
<dbReference type="Proteomes" id="UP001370348">
    <property type="component" value="Chromosome"/>
</dbReference>
<reference evidence="3 4" key="1">
    <citation type="submission" date="2021-12" db="EMBL/GenBank/DDBJ databases">
        <title>Discovery of the Pendulisporaceae a myxobacterial family with distinct sporulation behavior and unique specialized metabolism.</title>
        <authorList>
            <person name="Garcia R."/>
            <person name="Popoff A."/>
            <person name="Bader C.D."/>
            <person name="Loehr J."/>
            <person name="Walesch S."/>
            <person name="Walt C."/>
            <person name="Boldt J."/>
            <person name="Bunk B."/>
            <person name="Haeckl F.J.F.P.J."/>
            <person name="Gunesch A.P."/>
            <person name="Birkelbach J."/>
            <person name="Nuebel U."/>
            <person name="Pietschmann T."/>
            <person name="Bach T."/>
            <person name="Mueller R."/>
        </authorList>
    </citation>
    <scope>NUCLEOTIDE SEQUENCE [LARGE SCALE GENOMIC DNA]</scope>
    <source>
        <strain evidence="3 4">MSr11954</strain>
    </source>
</reference>
<dbReference type="EMBL" id="CP089984">
    <property type="protein sequence ID" value="WXB19981.1"/>
    <property type="molecule type" value="Genomic_DNA"/>
</dbReference>
<sequence length="259" mass="29454">MDHELLAGTTAHYRDPDYYTKTYQRRLDDVRYYVDIAAASGGPVLEYGCGNGRILLPVARRGVTAWGVDLSEAMLTDLERKLLQEPESVRARVKAKHGDMRKVRLGKRFPLIACPFNTFLHLYERADVERFLAKVKSHLAPKGTFVLDISIPDPSELSRSPQRGYRGAPFSYPGVGKVRYVERFDYDGPRQILFVSMEFEDERGQAWMTPLAHRQFYPRELEALLHYNGFKIIAQYGGFDGSPLGPDSDTLIVHARAVK</sequence>
<accession>A0ABZ2MBT7</accession>
<keyword evidence="1" id="KW-0808">Transferase</keyword>
<protein>
    <submittedName>
        <fullName evidence="3">Class I SAM-dependent methyltransferase</fullName>
    </submittedName>
</protein>
<keyword evidence="4" id="KW-1185">Reference proteome</keyword>
<feature type="domain" description="Methyltransferase" evidence="2">
    <location>
        <begin position="44"/>
        <end position="143"/>
    </location>
</feature>
<organism evidence="3 4">
    <name type="scientific">Pendulispora albinea</name>
    <dbReference type="NCBI Taxonomy" id="2741071"/>
    <lineage>
        <taxon>Bacteria</taxon>
        <taxon>Pseudomonadati</taxon>
        <taxon>Myxococcota</taxon>
        <taxon>Myxococcia</taxon>
        <taxon>Myxococcales</taxon>
        <taxon>Sorangiineae</taxon>
        <taxon>Pendulisporaceae</taxon>
        <taxon>Pendulispora</taxon>
    </lineage>
</organism>
<dbReference type="Gene3D" id="3.40.50.150">
    <property type="entry name" value="Vaccinia Virus protein VP39"/>
    <property type="match status" value="1"/>
</dbReference>
<dbReference type="GO" id="GO:0032259">
    <property type="term" value="P:methylation"/>
    <property type="evidence" value="ECO:0007669"/>
    <property type="project" value="UniProtKB-KW"/>
</dbReference>
<keyword evidence="3" id="KW-0489">Methyltransferase</keyword>
<dbReference type="GO" id="GO:0008168">
    <property type="term" value="F:methyltransferase activity"/>
    <property type="evidence" value="ECO:0007669"/>
    <property type="project" value="UniProtKB-KW"/>
</dbReference>
<evidence type="ECO:0000259" key="2">
    <source>
        <dbReference type="Pfam" id="PF13649"/>
    </source>
</evidence>
<dbReference type="Gene3D" id="2.20.130.10">
    <property type="entry name" value="CAC2371-like domains"/>
    <property type="match status" value="1"/>
</dbReference>
<evidence type="ECO:0000313" key="3">
    <source>
        <dbReference type="EMBL" id="WXB19981.1"/>
    </source>
</evidence>
<dbReference type="CDD" id="cd02440">
    <property type="entry name" value="AdoMet_MTases"/>
    <property type="match status" value="1"/>
</dbReference>
<dbReference type="SUPFAM" id="SSF53335">
    <property type="entry name" value="S-adenosyl-L-methionine-dependent methyltransferases"/>
    <property type="match status" value="1"/>
</dbReference>
<dbReference type="PANTHER" id="PTHR43861">
    <property type="entry name" value="TRANS-ACONITATE 2-METHYLTRANSFERASE-RELATED"/>
    <property type="match status" value="1"/>
</dbReference>
<evidence type="ECO:0000313" key="4">
    <source>
        <dbReference type="Proteomes" id="UP001370348"/>
    </source>
</evidence>